<evidence type="ECO:0000256" key="2">
    <source>
        <dbReference type="ARBA" id="ARBA00022823"/>
    </source>
</evidence>
<gene>
    <name evidence="7" type="primary">GCV3</name>
    <name evidence="7" type="ORF">LPJ53_005077</name>
</gene>
<comment type="subunit">
    <text evidence="5">The glycine cleavage system is composed of four proteins: P, T, L and H.</text>
</comment>
<comment type="similarity">
    <text evidence="1 5">Belongs to the GcvH family.</text>
</comment>
<dbReference type="Gene3D" id="2.40.50.100">
    <property type="match status" value="1"/>
</dbReference>
<dbReference type="InterPro" id="IPR011053">
    <property type="entry name" value="Single_hybrid_motif"/>
</dbReference>
<evidence type="ECO:0000256" key="5">
    <source>
        <dbReference type="RuleBase" id="RU364055"/>
    </source>
</evidence>
<evidence type="ECO:0000256" key="1">
    <source>
        <dbReference type="ARBA" id="ARBA00009249"/>
    </source>
</evidence>
<protein>
    <recommendedName>
        <fullName evidence="5">Glycine cleavage system H protein</fullName>
    </recommendedName>
</protein>
<dbReference type="InterPro" id="IPR033753">
    <property type="entry name" value="GCV_H/Fam206"/>
</dbReference>
<dbReference type="AlphaFoldDB" id="A0A9W7XXL2"/>
<dbReference type="EMBL" id="JANBOJ010000276">
    <property type="protein sequence ID" value="KAJ1720278.1"/>
    <property type="molecule type" value="Genomic_DNA"/>
</dbReference>
<reference evidence="7" key="1">
    <citation type="submission" date="2022-07" db="EMBL/GenBank/DDBJ databases">
        <title>Phylogenomic reconstructions and comparative analyses of Kickxellomycotina fungi.</title>
        <authorList>
            <person name="Reynolds N.K."/>
            <person name="Stajich J.E."/>
            <person name="Barry K."/>
            <person name="Grigoriev I.V."/>
            <person name="Crous P."/>
            <person name="Smith M.E."/>
        </authorList>
    </citation>
    <scope>NUCLEOTIDE SEQUENCE</scope>
    <source>
        <strain evidence="7">NBRC 32514</strain>
    </source>
</reference>
<evidence type="ECO:0000256" key="3">
    <source>
        <dbReference type="ARBA" id="ARBA00022946"/>
    </source>
</evidence>
<dbReference type="InterPro" id="IPR003016">
    <property type="entry name" value="2-oxoA_DH_lipoyl-BS"/>
</dbReference>
<comment type="cofactor">
    <cofactor evidence="5">
        <name>(R)-lipoate</name>
        <dbReference type="ChEBI" id="CHEBI:83088"/>
    </cofactor>
    <text evidence="5">Binds 1 lipoyl cofactor covalently.</text>
</comment>
<dbReference type="GO" id="GO:0009249">
    <property type="term" value="P:protein lipoylation"/>
    <property type="evidence" value="ECO:0007669"/>
    <property type="project" value="TreeGrafter"/>
</dbReference>
<dbReference type="PANTHER" id="PTHR11715:SF3">
    <property type="entry name" value="GLYCINE CLEAVAGE SYSTEM H PROTEIN-RELATED"/>
    <property type="match status" value="1"/>
</dbReference>
<evidence type="ECO:0000313" key="8">
    <source>
        <dbReference type="Proteomes" id="UP001149813"/>
    </source>
</evidence>
<comment type="subcellular location">
    <subcellularLocation>
        <location evidence="5">Mitochondrion</location>
    </subcellularLocation>
</comment>
<dbReference type="Pfam" id="PF01597">
    <property type="entry name" value="GCV_H"/>
    <property type="match status" value="1"/>
</dbReference>
<proteinExistence type="inferred from homology"/>
<dbReference type="NCBIfam" id="TIGR00527">
    <property type="entry name" value="gcvH"/>
    <property type="match status" value="1"/>
</dbReference>
<accession>A0A9W7XXL2</accession>
<dbReference type="GO" id="GO:0019464">
    <property type="term" value="P:glycine decarboxylation via glycine cleavage system"/>
    <property type="evidence" value="ECO:0007669"/>
    <property type="project" value="UniProtKB-UniRule"/>
</dbReference>
<keyword evidence="3 5" id="KW-0809">Transit peptide</keyword>
<dbReference type="GO" id="GO:0005739">
    <property type="term" value="C:mitochondrion"/>
    <property type="evidence" value="ECO:0007669"/>
    <property type="project" value="UniProtKB-SubCell"/>
</dbReference>
<dbReference type="GO" id="GO:0005960">
    <property type="term" value="C:glycine cleavage complex"/>
    <property type="evidence" value="ECO:0007669"/>
    <property type="project" value="UniProtKB-UniRule"/>
</dbReference>
<dbReference type="PANTHER" id="PTHR11715">
    <property type="entry name" value="GLYCINE CLEAVAGE SYSTEM H PROTEIN"/>
    <property type="match status" value="1"/>
</dbReference>
<organism evidence="7 8">
    <name type="scientific">Coemansia erecta</name>
    <dbReference type="NCBI Taxonomy" id="147472"/>
    <lineage>
        <taxon>Eukaryota</taxon>
        <taxon>Fungi</taxon>
        <taxon>Fungi incertae sedis</taxon>
        <taxon>Zoopagomycota</taxon>
        <taxon>Kickxellomycotina</taxon>
        <taxon>Kickxellomycetes</taxon>
        <taxon>Kickxellales</taxon>
        <taxon>Kickxellaceae</taxon>
        <taxon>Coemansia</taxon>
    </lineage>
</organism>
<dbReference type="NCBIfam" id="NF002270">
    <property type="entry name" value="PRK01202.1"/>
    <property type="match status" value="1"/>
</dbReference>
<feature type="domain" description="Lipoyl-binding" evidence="6">
    <location>
        <begin position="42"/>
        <end position="124"/>
    </location>
</feature>
<keyword evidence="2 4" id="KW-0450">Lipoyl</keyword>
<evidence type="ECO:0000256" key="4">
    <source>
        <dbReference type="PIRSR" id="PIRSR617453-50"/>
    </source>
</evidence>
<dbReference type="SUPFAM" id="SSF51230">
    <property type="entry name" value="Single hybrid motif"/>
    <property type="match status" value="1"/>
</dbReference>
<dbReference type="Proteomes" id="UP001149813">
    <property type="component" value="Unassembled WGS sequence"/>
</dbReference>
<dbReference type="PROSITE" id="PS50968">
    <property type="entry name" value="BIOTINYL_LIPOYL"/>
    <property type="match status" value="1"/>
</dbReference>
<evidence type="ECO:0000313" key="7">
    <source>
        <dbReference type="EMBL" id="KAJ1720278.1"/>
    </source>
</evidence>
<dbReference type="OrthoDB" id="10264154at2759"/>
<comment type="function">
    <text evidence="5">The H protein shuttles the methylamine group of glycine from the P protein to the T protein.</text>
</comment>
<keyword evidence="8" id="KW-1185">Reference proteome</keyword>
<evidence type="ECO:0000259" key="6">
    <source>
        <dbReference type="PROSITE" id="PS50968"/>
    </source>
</evidence>
<name>A0A9W7XXL2_9FUNG</name>
<keyword evidence="5" id="KW-0496">Mitochondrion</keyword>
<dbReference type="InterPro" id="IPR002930">
    <property type="entry name" value="GCV_H"/>
</dbReference>
<dbReference type="CDD" id="cd06848">
    <property type="entry name" value="GCS_H"/>
    <property type="match status" value="1"/>
</dbReference>
<feature type="modified residue" description="N6-lipoyllysine" evidence="4">
    <location>
        <position position="83"/>
    </location>
</feature>
<dbReference type="InterPro" id="IPR000089">
    <property type="entry name" value="Biotin_lipoyl"/>
</dbReference>
<comment type="caution">
    <text evidence="7">The sequence shown here is derived from an EMBL/GenBank/DDBJ whole genome shotgun (WGS) entry which is preliminary data.</text>
</comment>
<sequence>MSLRLLTKSFVSQRISPSLFSRFYATKKYTASHEWISVDNGVGTVGITDYAQNALGDVVYVEVPEVGTEVELDDVVGVVESVKSTSDIYSPLSGEIVEANQKVVEKSKLINESAEKDGWLFKVKFSSQEEVDNLLDEAAYTKLIEETDH</sequence>
<dbReference type="PROSITE" id="PS00189">
    <property type="entry name" value="LIPOYL"/>
    <property type="match status" value="1"/>
</dbReference>
<dbReference type="InterPro" id="IPR017453">
    <property type="entry name" value="GCV_H_sub"/>
</dbReference>
<dbReference type="HAMAP" id="MF_00272">
    <property type="entry name" value="GcvH"/>
    <property type="match status" value="1"/>
</dbReference>